<dbReference type="Pfam" id="PF21783">
    <property type="entry name" value="YNCE"/>
    <property type="match status" value="1"/>
</dbReference>
<dbReference type="OrthoDB" id="55891at2"/>
<gene>
    <name evidence="3" type="primary">vgb</name>
    <name evidence="3" type="ORF">CLLU_27530</name>
</gene>
<dbReference type="InterPro" id="IPR011048">
    <property type="entry name" value="Haem_d1_sf"/>
</dbReference>
<dbReference type="InterPro" id="IPR051200">
    <property type="entry name" value="Host-pathogen_enzymatic-act"/>
</dbReference>
<evidence type="ECO:0000259" key="2">
    <source>
        <dbReference type="Pfam" id="PF21783"/>
    </source>
</evidence>
<dbReference type="NCBIfam" id="TIGR02276">
    <property type="entry name" value="beta_rpt_yvtn"/>
    <property type="match status" value="2"/>
</dbReference>
<dbReference type="PANTHER" id="PTHR47197">
    <property type="entry name" value="PROTEIN NIRF"/>
    <property type="match status" value="1"/>
</dbReference>
<accession>A0A2T0BGA9</accession>
<feature type="domain" description="YNCE-like beta-propeller" evidence="2">
    <location>
        <begin position="111"/>
        <end position="209"/>
    </location>
</feature>
<evidence type="ECO:0000313" key="3">
    <source>
        <dbReference type="EMBL" id="PRR82867.1"/>
    </source>
</evidence>
<evidence type="ECO:0000256" key="1">
    <source>
        <dbReference type="ARBA" id="ARBA00022729"/>
    </source>
</evidence>
<reference evidence="3 4" key="1">
    <citation type="submission" date="2018-03" db="EMBL/GenBank/DDBJ databases">
        <title>Genome sequence of Clostridium luticellarii DSM 29923.</title>
        <authorList>
            <person name="Poehlein A."/>
            <person name="Daniel R."/>
        </authorList>
    </citation>
    <scope>NUCLEOTIDE SEQUENCE [LARGE SCALE GENOMIC DNA]</scope>
    <source>
        <strain evidence="3 4">DSM 29923</strain>
    </source>
</reference>
<proteinExistence type="predicted"/>
<keyword evidence="1" id="KW-0732">Signal</keyword>
<dbReference type="InterPro" id="IPR015943">
    <property type="entry name" value="WD40/YVTN_repeat-like_dom_sf"/>
</dbReference>
<evidence type="ECO:0000313" key="4">
    <source>
        <dbReference type="Proteomes" id="UP000237798"/>
    </source>
</evidence>
<dbReference type="EMBL" id="PVXP01000050">
    <property type="protein sequence ID" value="PRR82867.1"/>
    <property type="molecule type" value="Genomic_DNA"/>
</dbReference>
<sequence>MFKYRRYNIILIFSLLAVFLIVAFVTMSYRAKSLAKEAQNPKNYYFVVTGEKTICKIDSVTNQIVGRINLKGTPEDMKISPDGKTLVVVVSNDKNEDDNGFVLFYNIKDNKLMKKLQIGKHPSRVAFVPNKNYIMITNTKDNNMSLIDAENYTVLQPIPTGRRPRGICLSNDGKYCYIANTGEDTITAVDMDSFKNIKKIRVGRYPTDISINKDSGNIMVTLSKEKAVALINPHSLDIEKVDLMDTPKSIYSSNVH</sequence>
<keyword evidence="3" id="KW-0456">Lyase</keyword>
<name>A0A2T0BGA9_9CLOT</name>
<comment type="caution">
    <text evidence="3">The sequence shown here is derived from an EMBL/GenBank/DDBJ whole genome shotgun (WGS) entry which is preliminary data.</text>
</comment>
<dbReference type="InterPro" id="IPR048433">
    <property type="entry name" value="YNCE-like_beta-prop"/>
</dbReference>
<dbReference type="AlphaFoldDB" id="A0A2T0BGA9"/>
<dbReference type="PANTHER" id="PTHR47197:SF3">
    <property type="entry name" value="DIHYDRO-HEME D1 DEHYDROGENASE"/>
    <property type="match status" value="1"/>
</dbReference>
<keyword evidence="4" id="KW-1185">Reference proteome</keyword>
<dbReference type="Gene3D" id="2.130.10.10">
    <property type="entry name" value="YVTN repeat-like/Quinoprotein amine dehydrogenase"/>
    <property type="match status" value="1"/>
</dbReference>
<organism evidence="3 4">
    <name type="scientific">Clostridium luticellarii</name>
    <dbReference type="NCBI Taxonomy" id="1691940"/>
    <lineage>
        <taxon>Bacteria</taxon>
        <taxon>Bacillati</taxon>
        <taxon>Bacillota</taxon>
        <taxon>Clostridia</taxon>
        <taxon>Eubacteriales</taxon>
        <taxon>Clostridiaceae</taxon>
        <taxon>Clostridium</taxon>
    </lineage>
</organism>
<dbReference type="GO" id="GO:0016829">
    <property type="term" value="F:lyase activity"/>
    <property type="evidence" value="ECO:0007669"/>
    <property type="project" value="UniProtKB-KW"/>
</dbReference>
<protein>
    <submittedName>
        <fullName evidence="3">Virginiamycin B lyase</fullName>
        <ecNumber evidence="3">4.2.99.-</ecNumber>
    </submittedName>
</protein>
<dbReference type="EC" id="4.2.99.-" evidence="3"/>
<dbReference type="InterPro" id="IPR011964">
    <property type="entry name" value="YVTN_b-propeller_repeat"/>
</dbReference>
<dbReference type="RefSeq" id="WP_106010341.1">
    <property type="nucleotide sequence ID" value="NZ_JALCPJ010000011.1"/>
</dbReference>
<dbReference type="SUPFAM" id="SSF51004">
    <property type="entry name" value="C-terminal (heme d1) domain of cytochrome cd1-nitrite reductase"/>
    <property type="match status" value="1"/>
</dbReference>
<dbReference type="Proteomes" id="UP000237798">
    <property type="component" value="Unassembled WGS sequence"/>
</dbReference>